<dbReference type="EC" id="2.3.1.-" evidence="3"/>
<dbReference type="EMBL" id="JBHUOF010000048">
    <property type="protein sequence ID" value="MFD2802622.1"/>
    <property type="molecule type" value="Genomic_DNA"/>
</dbReference>
<feature type="domain" description="ACT" evidence="2">
    <location>
        <begin position="33"/>
        <end position="115"/>
    </location>
</feature>
<sequence>MDIGRRRATARAEIPGAWLDEVAEADQATATWRLRVRMDDRPGTLARVAIRLADLECNILGLAVLPIPGAVLDEIVIRPAVGLTRAHLVRAIEDEDCECLGITDADVRELVDSSAASLAAAGRVVAAPDTCADAVREILAADMVTVVPAAEANPGRTEGGHRAVFAVPDGMALVARRLWAPFLRQELARVEALLHLLGTVRANVSGPAAVTCTDGAAVVLREGTPGDTEALAALHERCSAETLVRRYRAGARDLPRRQVRRLLAPPHGSSVVAVCGRELVALGQLIENPDEATARFSLLVEDAWQRNGLGTALLQRLAALATGRGHEELVVSALLPEQEAVRRTALRAGLTLAGVDDEGFLHVRL</sequence>
<evidence type="ECO:0000259" key="2">
    <source>
        <dbReference type="PROSITE" id="PS51671"/>
    </source>
</evidence>
<accession>A0ABW5WFL6</accession>
<proteinExistence type="predicted"/>
<dbReference type="InterPro" id="IPR016181">
    <property type="entry name" value="Acyl_CoA_acyltransferase"/>
</dbReference>
<dbReference type="InterPro" id="IPR045865">
    <property type="entry name" value="ACT-like_dom_sf"/>
</dbReference>
<dbReference type="Proteomes" id="UP001597478">
    <property type="component" value="Unassembled WGS sequence"/>
</dbReference>
<name>A0ABW5WFL6_9PSEU</name>
<keyword evidence="3" id="KW-0808">Transferase</keyword>
<organism evidence="3 4">
    <name type="scientific">Prauserella oleivorans</name>
    <dbReference type="NCBI Taxonomy" id="1478153"/>
    <lineage>
        <taxon>Bacteria</taxon>
        <taxon>Bacillati</taxon>
        <taxon>Actinomycetota</taxon>
        <taxon>Actinomycetes</taxon>
        <taxon>Pseudonocardiales</taxon>
        <taxon>Pseudonocardiaceae</taxon>
        <taxon>Prauserella</taxon>
    </lineage>
</organism>
<keyword evidence="3" id="KW-0012">Acyltransferase</keyword>
<evidence type="ECO:0000259" key="1">
    <source>
        <dbReference type="PROSITE" id="PS51186"/>
    </source>
</evidence>
<dbReference type="SUPFAM" id="SSF55021">
    <property type="entry name" value="ACT-like"/>
    <property type="match status" value="1"/>
</dbReference>
<dbReference type="InterPro" id="IPR002912">
    <property type="entry name" value="ACT_dom"/>
</dbReference>
<keyword evidence="4" id="KW-1185">Reference proteome</keyword>
<dbReference type="PROSITE" id="PS51671">
    <property type="entry name" value="ACT"/>
    <property type="match status" value="1"/>
</dbReference>
<protein>
    <submittedName>
        <fullName evidence="3">GNAT family N-acetyltransferase</fullName>
        <ecNumber evidence="3">2.3.1.-</ecNumber>
    </submittedName>
</protein>
<dbReference type="GO" id="GO:0016746">
    <property type="term" value="F:acyltransferase activity"/>
    <property type="evidence" value="ECO:0007669"/>
    <property type="project" value="UniProtKB-KW"/>
</dbReference>
<dbReference type="PROSITE" id="PS51186">
    <property type="entry name" value="GNAT"/>
    <property type="match status" value="1"/>
</dbReference>
<feature type="domain" description="N-acetyltransferase" evidence="1">
    <location>
        <begin position="218"/>
        <end position="365"/>
    </location>
</feature>
<dbReference type="Gene3D" id="3.40.630.30">
    <property type="match status" value="1"/>
</dbReference>
<dbReference type="RefSeq" id="WP_377394049.1">
    <property type="nucleotide sequence ID" value="NZ_JBHSAN010000052.1"/>
</dbReference>
<evidence type="ECO:0000313" key="3">
    <source>
        <dbReference type="EMBL" id="MFD2802622.1"/>
    </source>
</evidence>
<dbReference type="SUPFAM" id="SSF55729">
    <property type="entry name" value="Acyl-CoA N-acyltransferases (Nat)"/>
    <property type="match status" value="1"/>
</dbReference>
<comment type="caution">
    <text evidence="3">The sequence shown here is derived from an EMBL/GenBank/DDBJ whole genome shotgun (WGS) entry which is preliminary data.</text>
</comment>
<gene>
    <name evidence="3" type="ORF">ACFS2C_24850</name>
</gene>
<reference evidence="4" key="1">
    <citation type="journal article" date="2019" name="Int. J. Syst. Evol. Microbiol.">
        <title>The Global Catalogue of Microorganisms (GCM) 10K type strain sequencing project: providing services to taxonomists for standard genome sequencing and annotation.</title>
        <authorList>
            <consortium name="The Broad Institute Genomics Platform"/>
            <consortium name="The Broad Institute Genome Sequencing Center for Infectious Disease"/>
            <person name="Wu L."/>
            <person name="Ma J."/>
        </authorList>
    </citation>
    <scope>NUCLEOTIDE SEQUENCE [LARGE SCALE GENOMIC DNA]</scope>
    <source>
        <strain evidence="4">IBRC-M 10906</strain>
    </source>
</reference>
<dbReference type="InterPro" id="IPR000182">
    <property type="entry name" value="GNAT_dom"/>
</dbReference>
<evidence type="ECO:0000313" key="4">
    <source>
        <dbReference type="Proteomes" id="UP001597478"/>
    </source>
</evidence>
<dbReference type="Pfam" id="PF00583">
    <property type="entry name" value="Acetyltransf_1"/>
    <property type="match status" value="1"/>
</dbReference>